<gene>
    <name evidence="1" type="ORF">BaRGS_00030103</name>
</gene>
<protein>
    <submittedName>
        <fullName evidence="1">Uncharacterized protein</fullName>
    </submittedName>
</protein>
<name>A0ABD0JU70_9CAEN</name>
<dbReference type="AlphaFoldDB" id="A0ABD0JU70"/>
<evidence type="ECO:0000313" key="1">
    <source>
        <dbReference type="EMBL" id="KAK7478640.1"/>
    </source>
</evidence>
<evidence type="ECO:0000313" key="2">
    <source>
        <dbReference type="Proteomes" id="UP001519460"/>
    </source>
</evidence>
<dbReference type="Proteomes" id="UP001519460">
    <property type="component" value="Unassembled WGS sequence"/>
</dbReference>
<accession>A0ABD0JU70</accession>
<keyword evidence="2" id="KW-1185">Reference proteome</keyword>
<sequence>MDQIRDSLSTVTGRDESLLNFALQSTVGKCHATPLSYENVLVMECFCRCANICHFCTAVAGQNCGCGHQFRTMQNSGKQRVLATVYRKLSVSASRHNSYSKA</sequence>
<dbReference type="EMBL" id="JACVVK020000320">
    <property type="protein sequence ID" value="KAK7478640.1"/>
    <property type="molecule type" value="Genomic_DNA"/>
</dbReference>
<organism evidence="1 2">
    <name type="scientific">Batillaria attramentaria</name>
    <dbReference type="NCBI Taxonomy" id="370345"/>
    <lineage>
        <taxon>Eukaryota</taxon>
        <taxon>Metazoa</taxon>
        <taxon>Spiralia</taxon>
        <taxon>Lophotrochozoa</taxon>
        <taxon>Mollusca</taxon>
        <taxon>Gastropoda</taxon>
        <taxon>Caenogastropoda</taxon>
        <taxon>Sorbeoconcha</taxon>
        <taxon>Cerithioidea</taxon>
        <taxon>Batillariidae</taxon>
        <taxon>Batillaria</taxon>
    </lineage>
</organism>
<reference evidence="1 2" key="1">
    <citation type="journal article" date="2023" name="Sci. Data">
        <title>Genome assembly of the Korean intertidal mud-creeper Batillaria attramentaria.</title>
        <authorList>
            <person name="Patra A.K."/>
            <person name="Ho P.T."/>
            <person name="Jun S."/>
            <person name="Lee S.J."/>
            <person name="Kim Y."/>
            <person name="Won Y.J."/>
        </authorList>
    </citation>
    <scope>NUCLEOTIDE SEQUENCE [LARGE SCALE GENOMIC DNA]</scope>
    <source>
        <strain evidence="1">Wonlab-2016</strain>
    </source>
</reference>
<proteinExistence type="predicted"/>
<comment type="caution">
    <text evidence="1">The sequence shown here is derived from an EMBL/GenBank/DDBJ whole genome shotgun (WGS) entry which is preliminary data.</text>
</comment>